<gene>
    <name evidence="3" type="ORF">EIZ62_08250</name>
</gene>
<dbReference type="SUPFAM" id="SSF56601">
    <property type="entry name" value="beta-lactamase/transpeptidase-like"/>
    <property type="match status" value="1"/>
</dbReference>
<dbReference type="OrthoDB" id="5177574at2"/>
<evidence type="ECO:0000313" key="4">
    <source>
        <dbReference type="Proteomes" id="UP000422572"/>
    </source>
</evidence>
<dbReference type="Gene3D" id="3.40.710.10">
    <property type="entry name" value="DD-peptidase/beta-lactamase superfamily"/>
    <property type="match status" value="1"/>
</dbReference>
<dbReference type="GO" id="GO:0016787">
    <property type="term" value="F:hydrolase activity"/>
    <property type="evidence" value="ECO:0007669"/>
    <property type="project" value="UniProtKB-KW"/>
</dbReference>
<dbReference type="RefSeq" id="WP_156692049.1">
    <property type="nucleotide sequence ID" value="NZ_CP034279.1"/>
</dbReference>
<dbReference type="PANTHER" id="PTHR46825">
    <property type="entry name" value="D-ALANYL-D-ALANINE-CARBOXYPEPTIDASE/ENDOPEPTIDASE AMPH"/>
    <property type="match status" value="1"/>
</dbReference>
<accession>A0A6I6FL05</accession>
<sequence length="392" mass="42728">MHAAPARPVRTRLRLGAALVAAGACAVGLLSGPSRATEPADQDRALRTALQELVNRPDGPPGAIAVLQRGRDVRVYRAGVADVESGRPPRAGDHMRLASVSKAYSGAVALQLVERGKLRLDDTIGERLPRLPAAWHKVTLRQLLHHTSGLPDYTESPEFQELLTSDPRRELDPRSLLDFVADEPLMFRPGSRYRYDNSDNIAVALMAEAATGVPYEELLRRLVYRPLGLRHTCLPRDYRLPEPYLHGYAVEPGQPPEDVSTVLSPSGVWASGGIVATPADLNAFMRAYAGDRLLSPTVRKQQTAWIDGASEPAGPGRNQAGLALFRYTTRCGTVHGHTGNFPGYTQFAAATPDGTRSITVSLNTQTNKTLSPQLLKRLRGVEEDFVCALLRR</sequence>
<dbReference type="InterPro" id="IPR001466">
    <property type="entry name" value="Beta-lactam-related"/>
</dbReference>
<dbReference type="KEGG" id="sfic:EIZ62_08250"/>
<keyword evidence="4" id="KW-1185">Reference proteome</keyword>
<dbReference type="Proteomes" id="UP000422572">
    <property type="component" value="Chromosome"/>
</dbReference>
<evidence type="ECO:0000256" key="1">
    <source>
        <dbReference type="SAM" id="SignalP"/>
    </source>
</evidence>
<feature type="domain" description="Beta-lactamase-related" evidence="2">
    <location>
        <begin position="60"/>
        <end position="367"/>
    </location>
</feature>
<keyword evidence="3" id="KW-0378">Hydrolase</keyword>
<dbReference type="InterPro" id="IPR050491">
    <property type="entry name" value="AmpC-like"/>
</dbReference>
<evidence type="ECO:0000259" key="2">
    <source>
        <dbReference type="Pfam" id="PF00144"/>
    </source>
</evidence>
<dbReference type="InterPro" id="IPR012338">
    <property type="entry name" value="Beta-lactam/transpept-like"/>
</dbReference>
<dbReference type="PANTHER" id="PTHR46825:SF7">
    <property type="entry name" value="D-ALANYL-D-ALANINE CARBOXYPEPTIDASE"/>
    <property type="match status" value="1"/>
</dbReference>
<organism evidence="3 4">
    <name type="scientific">Streptomyces ficellus</name>
    <dbReference type="NCBI Taxonomy" id="1977088"/>
    <lineage>
        <taxon>Bacteria</taxon>
        <taxon>Bacillati</taxon>
        <taxon>Actinomycetota</taxon>
        <taxon>Actinomycetes</taxon>
        <taxon>Kitasatosporales</taxon>
        <taxon>Streptomycetaceae</taxon>
        <taxon>Streptomyces</taxon>
    </lineage>
</organism>
<feature type="chain" id="PRO_5026348673" evidence="1">
    <location>
        <begin position="37"/>
        <end position="392"/>
    </location>
</feature>
<reference evidence="3 4" key="1">
    <citation type="submission" date="2018-12" db="EMBL/GenBank/DDBJ databases">
        <title>Complete genome sequence of Streptomyces ficellus NRRL8067, the producer of ficellomycin, feldamycin and nojirimycin.</title>
        <authorList>
            <person name="Zhang H."/>
            <person name="Yue R."/>
            <person name="Liu Y."/>
            <person name="Li M."/>
            <person name="Mu H."/>
            <person name="Zhang J."/>
        </authorList>
    </citation>
    <scope>NUCLEOTIDE SEQUENCE [LARGE SCALE GENOMIC DNA]</scope>
    <source>
        <strain evidence="3 4">NRRL 8067</strain>
    </source>
</reference>
<keyword evidence="1" id="KW-0732">Signal</keyword>
<feature type="signal peptide" evidence="1">
    <location>
        <begin position="1"/>
        <end position="36"/>
    </location>
</feature>
<protein>
    <submittedName>
        <fullName evidence="3">Class A beta-lactamase-related serine hydrolase</fullName>
    </submittedName>
</protein>
<evidence type="ECO:0000313" key="3">
    <source>
        <dbReference type="EMBL" id="QGV78238.1"/>
    </source>
</evidence>
<name>A0A6I6FL05_9ACTN</name>
<dbReference type="EMBL" id="CP034279">
    <property type="protein sequence ID" value="QGV78238.1"/>
    <property type="molecule type" value="Genomic_DNA"/>
</dbReference>
<dbReference type="PROSITE" id="PS51257">
    <property type="entry name" value="PROKAR_LIPOPROTEIN"/>
    <property type="match status" value="1"/>
</dbReference>
<proteinExistence type="predicted"/>
<dbReference type="Pfam" id="PF00144">
    <property type="entry name" value="Beta-lactamase"/>
    <property type="match status" value="1"/>
</dbReference>
<dbReference type="AlphaFoldDB" id="A0A6I6FL05"/>